<comment type="caution">
    <text evidence="1">The sequence shown here is derived from an EMBL/GenBank/DDBJ whole genome shotgun (WGS) entry which is preliminary data.</text>
</comment>
<reference evidence="1" key="1">
    <citation type="submission" date="2021-02" db="EMBL/GenBank/DDBJ databases">
        <authorList>
            <person name="Nowell W R."/>
        </authorList>
    </citation>
    <scope>NUCLEOTIDE SEQUENCE</scope>
</reference>
<name>A0A820JXC9_9BILA</name>
<accession>A0A820JXC9</accession>
<evidence type="ECO:0000313" key="1">
    <source>
        <dbReference type="EMBL" id="CAF4332313.1"/>
    </source>
</evidence>
<dbReference type="AlphaFoldDB" id="A0A820JXC9"/>
<gene>
    <name evidence="1" type="ORF">FNK824_LOCUS41722</name>
</gene>
<proteinExistence type="predicted"/>
<evidence type="ECO:0000313" key="2">
    <source>
        <dbReference type="Proteomes" id="UP000663874"/>
    </source>
</evidence>
<protein>
    <submittedName>
        <fullName evidence="1">Uncharacterized protein</fullName>
    </submittedName>
</protein>
<feature type="non-terminal residue" evidence="1">
    <location>
        <position position="45"/>
    </location>
</feature>
<dbReference type="EMBL" id="CAJOBE010042930">
    <property type="protein sequence ID" value="CAF4332313.1"/>
    <property type="molecule type" value="Genomic_DNA"/>
</dbReference>
<organism evidence="1 2">
    <name type="scientific">Rotaria sordida</name>
    <dbReference type="NCBI Taxonomy" id="392033"/>
    <lineage>
        <taxon>Eukaryota</taxon>
        <taxon>Metazoa</taxon>
        <taxon>Spiralia</taxon>
        <taxon>Gnathifera</taxon>
        <taxon>Rotifera</taxon>
        <taxon>Eurotatoria</taxon>
        <taxon>Bdelloidea</taxon>
        <taxon>Philodinida</taxon>
        <taxon>Philodinidae</taxon>
        <taxon>Rotaria</taxon>
    </lineage>
</organism>
<sequence length="45" mass="5029">MRSIKRNDRYCIAPNCSVNARQTISLALAMVSRPLPNALDEIIVN</sequence>
<dbReference type="Proteomes" id="UP000663874">
    <property type="component" value="Unassembled WGS sequence"/>
</dbReference>